<dbReference type="Proteomes" id="UP000231878">
    <property type="component" value="Unassembled WGS sequence"/>
</dbReference>
<gene>
    <name evidence="1" type="ORF">CWD88_22640</name>
</gene>
<name>A0AAX0U7L7_BURPE</name>
<comment type="caution">
    <text evidence="1">The sequence shown here is derived from an EMBL/GenBank/DDBJ whole genome shotgun (WGS) entry which is preliminary data.</text>
</comment>
<accession>A0AAX0U7L7</accession>
<dbReference type="AlphaFoldDB" id="A0AAX0U7L7"/>
<evidence type="ECO:0000313" key="1">
    <source>
        <dbReference type="EMBL" id="PJO64033.1"/>
    </source>
</evidence>
<evidence type="ECO:0000313" key="2">
    <source>
        <dbReference type="Proteomes" id="UP000231878"/>
    </source>
</evidence>
<dbReference type="EMBL" id="PHRB01000025">
    <property type="protein sequence ID" value="PJO64033.1"/>
    <property type="molecule type" value="Genomic_DNA"/>
</dbReference>
<organism evidence="1 2">
    <name type="scientific">Burkholderia pseudomallei</name>
    <name type="common">Pseudomonas pseudomallei</name>
    <dbReference type="NCBI Taxonomy" id="28450"/>
    <lineage>
        <taxon>Bacteria</taxon>
        <taxon>Pseudomonadati</taxon>
        <taxon>Pseudomonadota</taxon>
        <taxon>Betaproteobacteria</taxon>
        <taxon>Burkholderiales</taxon>
        <taxon>Burkholderiaceae</taxon>
        <taxon>Burkholderia</taxon>
        <taxon>pseudomallei group</taxon>
    </lineage>
</organism>
<protein>
    <submittedName>
        <fullName evidence="1">Uncharacterized protein</fullName>
    </submittedName>
</protein>
<reference evidence="1 2" key="1">
    <citation type="submission" date="2017-11" db="EMBL/GenBank/DDBJ databases">
        <title>Molecular characterization of Burkholderia pseudomallei and closely related isolates from Vietnam.</title>
        <authorList>
            <person name="Ustinov D.V."/>
            <person name="Antonov A.S."/>
            <person name="Avdusheva E.F."/>
            <person name="Shpak I.M."/>
            <person name="Zakharova I.B."/>
            <person name="Thi L.A."/>
            <person name="Teteryatnikova N."/>
            <person name="Lopasteyskaya Y.A."/>
            <person name="Kuzyutina J.A."/>
            <person name="Ngo T.N."/>
            <person name="Victorov D.V."/>
        </authorList>
    </citation>
    <scope>NUCLEOTIDE SEQUENCE [LARGE SCALE GENOMIC DNA]</scope>
    <source>
        <strain evidence="1 2">V1512</strain>
    </source>
</reference>
<sequence>MRRGFGVRLTSPVSQSEERFESVPKVFASWSDPIEVETLPNERCGAQTRSIPTRDCCRVALERLRRYTNQAGPYRARLGYGLRPHAPYALCSTKIGQSNFSGTRNLSCLVRLMKQVKLTWRAGIVKYCFVMKWRRIL</sequence>
<proteinExistence type="predicted"/>